<comment type="caution">
    <text evidence="2">The sequence shown here is derived from an EMBL/GenBank/DDBJ whole genome shotgun (WGS) entry which is preliminary data.</text>
</comment>
<evidence type="ECO:0000256" key="1">
    <source>
        <dbReference type="SAM" id="MobiDB-lite"/>
    </source>
</evidence>
<dbReference type="AlphaFoldDB" id="A0A428TE25"/>
<dbReference type="EMBL" id="NIZV01000208">
    <property type="protein sequence ID" value="RSM00287.1"/>
    <property type="molecule type" value="Genomic_DNA"/>
</dbReference>
<accession>A0A428TE25</accession>
<feature type="region of interest" description="Disordered" evidence="1">
    <location>
        <begin position="45"/>
        <end position="111"/>
    </location>
</feature>
<keyword evidence="3" id="KW-1185">Reference proteome</keyword>
<evidence type="ECO:0000313" key="3">
    <source>
        <dbReference type="Proteomes" id="UP000288429"/>
    </source>
</evidence>
<feature type="compositionally biased region" description="Basic and acidic residues" evidence="1">
    <location>
        <begin position="57"/>
        <end position="82"/>
    </location>
</feature>
<name>A0A428TE25_9HYPO</name>
<reference evidence="2 3" key="1">
    <citation type="submission" date="2017-06" db="EMBL/GenBank/DDBJ databases">
        <title>Cmopartive genomic analysis of Ambrosia Fusariam Clade fungi.</title>
        <authorList>
            <person name="Stajich J.E."/>
            <person name="Carrillo J."/>
            <person name="Kijimoto T."/>
            <person name="Eskalen A."/>
            <person name="O'Donnell K."/>
            <person name="Kasson M."/>
        </authorList>
    </citation>
    <scope>NUCLEOTIDE SEQUENCE [LARGE SCALE GENOMIC DNA]</scope>
    <source>
        <strain evidence="2 3">NRRL 20438</strain>
    </source>
</reference>
<evidence type="ECO:0000313" key="2">
    <source>
        <dbReference type="EMBL" id="RSM00287.1"/>
    </source>
</evidence>
<gene>
    <name evidence="2" type="ORF">CDV31_011855</name>
</gene>
<protein>
    <submittedName>
        <fullName evidence="2">Uncharacterized protein</fullName>
    </submittedName>
</protein>
<dbReference type="Proteomes" id="UP000288429">
    <property type="component" value="Unassembled WGS sequence"/>
</dbReference>
<sequence length="111" mass="12208">MLFLTSRYLTTFDSRGECRNTREECSHQGPRTIICSGLGLPLGVPVTSHSTLVASGEETREAGGRQEKKERGHRPRDAKEGTDASETGRPIARQKRELQPTGKPKGHRGIP</sequence>
<organism evidence="2 3">
    <name type="scientific">Fusarium ambrosium</name>
    <dbReference type="NCBI Taxonomy" id="131363"/>
    <lineage>
        <taxon>Eukaryota</taxon>
        <taxon>Fungi</taxon>
        <taxon>Dikarya</taxon>
        <taxon>Ascomycota</taxon>
        <taxon>Pezizomycotina</taxon>
        <taxon>Sordariomycetes</taxon>
        <taxon>Hypocreomycetidae</taxon>
        <taxon>Hypocreales</taxon>
        <taxon>Nectriaceae</taxon>
        <taxon>Fusarium</taxon>
        <taxon>Fusarium solani species complex</taxon>
    </lineage>
</organism>
<proteinExistence type="predicted"/>